<evidence type="ECO:0000256" key="2">
    <source>
        <dbReference type="ARBA" id="ARBA00022723"/>
    </source>
</evidence>
<evidence type="ECO:0000256" key="3">
    <source>
        <dbReference type="ARBA" id="ARBA00023004"/>
    </source>
</evidence>
<accession>A0A9D1FX95</accession>
<dbReference type="CDD" id="cd21128">
    <property type="entry name" value="SPASM_rSAM"/>
    <property type="match status" value="1"/>
</dbReference>
<evidence type="ECO:0000313" key="7">
    <source>
        <dbReference type="Proteomes" id="UP000824139"/>
    </source>
</evidence>
<dbReference type="CDD" id="cd01335">
    <property type="entry name" value="Radical_SAM"/>
    <property type="match status" value="1"/>
</dbReference>
<dbReference type="EMBL" id="DVJO01000182">
    <property type="protein sequence ID" value="HIS83638.1"/>
    <property type="molecule type" value="Genomic_DNA"/>
</dbReference>
<evidence type="ECO:0000256" key="4">
    <source>
        <dbReference type="ARBA" id="ARBA00023014"/>
    </source>
</evidence>
<dbReference type="GO" id="GO:0046872">
    <property type="term" value="F:metal ion binding"/>
    <property type="evidence" value="ECO:0007669"/>
    <property type="project" value="UniProtKB-KW"/>
</dbReference>
<dbReference type="GO" id="GO:0003824">
    <property type="term" value="F:catalytic activity"/>
    <property type="evidence" value="ECO:0007669"/>
    <property type="project" value="InterPro"/>
</dbReference>
<dbReference type="GO" id="GO:0051536">
    <property type="term" value="F:iron-sulfur cluster binding"/>
    <property type="evidence" value="ECO:0007669"/>
    <property type="project" value="UniProtKB-KW"/>
</dbReference>
<dbReference type="Proteomes" id="UP000824139">
    <property type="component" value="Unassembled WGS sequence"/>
</dbReference>
<feature type="domain" description="Radical SAM core" evidence="5">
    <location>
        <begin position="124"/>
        <end position="345"/>
    </location>
</feature>
<reference evidence="6" key="2">
    <citation type="journal article" date="2021" name="PeerJ">
        <title>Extensive microbial diversity within the chicken gut microbiome revealed by metagenomics and culture.</title>
        <authorList>
            <person name="Gilroy R."/>
            <person name="Ravi A."/>
            <person name="Getino M."/>
            <person name="Pursley I."/>
            <person name="Horton D.L."/>
            <person name="Alikhan N.F."/>
            <person name="Baker D."/>
            <person name="Gharbi K."/>
            <person name="Hall N."/>
            <person name="Watson M."/>
            <person name="Adriaenssens E.M."/>
            <person name="Foster-Nyarko E."/>
            <person name="Jarju S."/>
            <person name="Secka A."/>
            <person name="Antonio M."/>
            <person name="Oren A."/>
            <person name="Chaudhuri R.R."/>
            <person name="La Ragione R."/>
            <person name="Hildebrand F."/>
            <person name="Pallen M.J."/>
        </authorList>
    </citation>
    <scope>NUCLEOTIDE SEQUENCE</scope>
    <source>
        <strain evidence="6">CHK152-2994</strain>
    </source>
</reference>
<keyword evidence="4" id="KW-0411">Iron-sulfur</keyword>
<dbReference type="PANTHER" id="PTHR43524:SF1">
    <property type="entry name" value="RADICAL SAM SUPERFAMILY PROTEIN"/>
    <property type="match status" value="1"/>
</dbReference>
<dbReference type="PROSITE" id="PS51918">
    <property type="entry name" value="RADICAL_SAM"/>
    <property type="match status" value="1"/>
</dbReference>
<dbReference type="AlphaFoldDB" id="A0A9D1FX95"/>
<dbReference type="InterPro" id="IPR007197">
    <property type="entry name" value="rSAM"/>
</dbReference>
<keyword evidence="2" id="KW-0479">Metal-binding</keyword>
<gene>
    <name evidence="6" type="ORF">IAD41_08560</name>
</gene>
<reference evidence="6" key="1">
    <citation type="submission" date="2020-10" db="EMBL/GenBank/DDBJ databases">
        <authorList>
            <person name="Gilroy R."/>
        </authorList>
    </citation>
    <scope>NUCLEOTIDE SEQUENCE</scope>
    <source>
        <strain evidence="6">CHK152-2994</strain>
    </source>
</reference>
<keyword evidence="1" id="KW-0949">S-adenosyl-L-methionine</keyword>
<dbReference type="InterPro" id="IPR058240">
    <property type="entry name" value="rSAM_sf"/>
</dbReference>
<dbReference type="Pfam" id="PF04055">
    <property type="entry name" value="Radical_SAM"/>
    <property type="match status" value="1"/>
</dbReference>
<keyword evidence="3" id="KW-0408">Iron</keyword>
<evidence type="ECO:0000256" key="1">
    <source>
        <dbReference type="ARBA" id="ARBA00022691"/>
    </source>
</evidence>
<comment type="caution">
    <text evidence="6">The sequence shown here is derived from an EMBL/GenBank/DDBJ whole genome shotgun (WGS) entry which is preliminary data.</text>
</comment>
<evidence type="ECO:0000313" key="6">
    <source>
        <dbReference type="EMBL" id="HIS83638.1"/>
    </source>
</evidence>
<dbReference type="SFLD" id="SFLDG01386">
    <property type="entry name" value="main_SPASM_domain-containing"/>
    <property type="match status" value="1"/>
</dbReference>
<dbReference type="Gene3D" id="3.20.20.70">
    <property type="entry name" value="Aldolase class I"/>
    <property type="match status" value="1"/>
</dbReference>
<dbReference type="SUPFAM" id="SSF102114">
    <property type="entry name" value="Radical SAM enzymes"/>
    <property type="match status" value="1"/>
</dbReference>
<dbReference type="PANTHER" id="PTHR43524">
    <property type="entry name" value="RADICAL SAM SUPERFAMILY PROTEIN"/>
    <property type="match status" value="1"/>
</dbReference>
<dbReference type="InterPro" id="IPR013785">
    <property type="entry name" value="Aldolase_TIM"/>
</dbReference>
<dbReference type="SFLD" id="SFLDS00029">
    <property type="entry name" value="Radical_SAM"/>
    <property type="match status" value="1"/>
</dbReference>
<proteinExistence type="predicted"/>
<sequence>MRVEKQSTVWQPNSMGKFDKLKLKFNDFAIDCLLNYLGNNFSKEKLINLAKIFEKIAGSKGGINHARRMQWLFKSEHPHLFWWKKILTELHPNCRNKWIKNFFVNGYYGDNLRKRTQFNEKNGFFPPTVLLASITKRCNFHCKGCWAHEYDVKEDLTKEKWREIFTEARDVMGIHIFPIVGGEPFARKEFLELAEEFNDCTFITFTNGSLITEKTVEKLKKLGNVQPMFSIGGLKENTDAVRGEGCFDMVMEKMDMLKKAGIFFGASITATSQNCDEVTSDEFMKMLSDKGVLWAWFFHYVPVGDSPDVSMVPNAAQRQQILKAVYNARNTLPMMTVDFWGDGPEMMGCIAGGRQYIHINPRGDVEPCTFVHLATHNLKDCTLTEALAAPFMRAIRDGIPYEDGNMLRPCMIVDRPEVLRKYYEEFKPYETHENAAAYLTNPEITSKIDKYSQDVKEILDKDWRENLWMTIFPLEGEYYIDRDHFCSKERPQIKEEHKCTGNCACCGK</sequence>
<protein>
    <submittedName>
        <fullName evidence="6">Radical SAM protein</fullName>
    </submittedName>
</protein>
<name>A0A9D1FX95_9BACT</name>
<dbReference type="SFLD" id="SFLDG01067">
    <property type="entry name" value="SPASM/twitch_domain_containing"/>
    <property type="match status" value="1"/>
</dbReference>
<organism evidence="6 7">
    <name type="scientific">Candidatus Scatenecus faecavium</name>
    <dbReference type="NCBI Taxonomy" id="2840915"/>
    <lineage>
        <taxon>Bacteria</taxon>
        <taxon>Candidatus Scatenecus</taxon>
    </lineage>
</organism>
<evidence type="ECO:0000259" key="5">
    <source>
        <dbReference type="PROSITE" id="PS51918"/>
    </source>
</evidence>